<comment type="similarity">
    <text evidence="1">Belongs to the sel-1 family.</text>
</comment>
<accession>A0A1S3HTE6</accession>
<dbReference type="AlphaFoldDB" id="A0A1S3HTE6"/>
<name>A0A1S3HTE6_LINAN</name>
<dbReference type="RefSeq" id="XP_013398801.1">
    <property type="nucleotide sequence ID" value="XM_013543347.1"/>
</dbReference>
<dbReference type="SMART" id="SM00671">
    <property type="entry name" value="SEL1"/>
    <property type="match status" value="1"/>
</dbReference>
<dbReference type="RefSeq" id="XP_013389315.1">
    <property type="nucleotide sequence ID" value="XM_013533861.1"/>
</dbReference>
<dbReference type="PANTHER" id="PTHR11102">
    <property type="entry name" value="SEL-1-LIKE PROTEIN"/>
    <property type="match status" value="1"/>
</dbReference>
<keyword evidence="3" id="KW-0812">Transmembrane</keyword>
<dbReference type="Proteomes" id="UP000085678">
    <property type="component" value="Unplaced"/>
</dbReference>
<dbReference type="OMA" id="HFHVTHF"/>
<dbReference type="GeneID" id="106158028"/>
<reference evidence="5 6" key="1">
    <citation type="submission" date="2025-04" db="UniProtKB">
        <authorList>
            <consortium name="RefSeq"/>
        </authorList>
    </citation>
    <scope>IDENTIFICATION</scope>
    <source>
        <tissue evidence="5 6">Gonads</tissue>
    </source>
</reference>
<dbReference type="Pfam" id="PF08238">
    <property type="entry name" value="Sel1"/>
    <property type="match status" value="2"/>
</dbReference>
<evidence type="ECO:0000313" key="5">
    <source>
        <dbReference type="RefSeq" id="XP_013389315.1"/>
    </source>
</evidence>
<dbReference type="GO" id="GO:0005789">
    <property type="term" value="C:endoplasmic reticulum membrane"/>
    <property type="evidence" value="ECO:0007669"/>
    <property type="project" value="TreeGrafter"/>
</dbReference>
<dbReference type="Gene3D" id="1.25.40.10">
    <property type="entry name" value="Tetratricopeptide repeat domain"/>
    <property type="match status" value="1"/>
</dbReference>
<dbReference type="KEGG" id="lak:106158028"/>
<dbReference type="InterPro" id="IPR050767">
    <property type="entry name" value="Sel1_AlgK"/>
</dbReference>
<dbReference type="STRING" id="7574.A0A1S3HTE6"/>
<feature type="compositionally biased region" description="Polar residues" evidence="2">
    <location>
        <begin position="1"/>
        <end position="10"/>
    </location>
</feature>
<dbReference type="SUPFAM" id="SSF81901">
    <property type="entry name" value="HCP-like"/>
    <property type="match status" value="1"/>
</dbReference>
<dbReference type="InterPro" id="IPR011990">
    <property type="entry name" value="TPR-like_helical_dom_sf"/>
</dbReference>
<evidence type="ECO:0000256" key="3">
    <source>
        <dbReference type="SAM" id="Phobius"/>
    </source>
</evidence>
<evidence type="ECO:0000313" key="6">
    <source>
        <dbReference type="RefSeq" id="XP_013398801.1"/>
    </source>
</evidence>
<evidence type="ECO:0000256" key="1">
    <source>
        <dbReference type="ARBA" id="ARBA00038101"/>
    </source>
</evidence>
<keyword evidence="4" id="KW-1185">Reference proteome</keyword>
<evidence type="ECO:0000313" key="4">
    <source>
        <dbReference type="Proteomes" id="UP000085678"/>
    </source>
</evidence>
<feature type="transmembrane region" description="Helical" evidence="3">
    <location>
        <begin position="54"/>
        <end position="74"/>
    </location>
</feature>
<keyword evidence="3" id="KW-1133">Transmembrane helix</keyword>
<dbReference type="OrthoDB" id="2384430at2759"/>
<dbReference type="KEGG" id="lak:106165232"/>
<protein>
    <submittedName>
        <fullName evidence="5">Uncharacterized protein LOC106158028</fullName>
    </submittedName>
    <submittedName>
        <fullName evidence="6">Uncharacterized protein LOC106165232</fullName>
    </submittedName>
</protein>
<dbReference type="InterPro" id="IPR006597">
    <property type="entry name" value="Sel1-like"/>
</dbReference>
<sequence>MATRSETQQLRNRRSSKDALWTPSPNDEWDPNLPYGGKVYLARKKKPDPLHVRLFEGFIILLVFAFCLYAYYYFDNLHFHVIHGYAHLGYEHAQHLVGQRYLYGHGVEKHEGKAMEWFKKAADQGHPHASYNLAVGHLNGLHTLPRGEAHRLVQHAAQKGVPEAHHVLSNICSKGGCE</sequence>
<dbReference type="PANTHER" id="PTHR11102:SF147">
    <property type="entry name" value="SEL1L ADAPTOR SUBUNIT OF ERAD E3 UBIQUITIN LIGASE"/>
    <property type="match status" value="1"/>
</dbReference>
<dbReference type="GO" id="GO:0036503">
    <property type="term" value="P:ERAD pathway"/>
    <property type="evidence" value="ECO:0007669"/>
    <property type="project" value="TreeGrafter"/>
</dbReference>
<dbReference type="GeneID" id="106165232"/>
<proteinExistence type="inferred from homology"/>
<gene>
    <name evidence="5" type="primary">LOC106158028</name>
    <name evidence="6" type="synonym">LOC106165232</name>
</gene>
<keyword evidence="3" id="KW-0472">Membrane</keyword>
<evidence type="ECO:0000256" key="2">
    <source>
        <dbReference type="SAM" id="MobiDB-lite"/>
    </source>
</evidence>
<feature type="region of interest" description="Disordered" evidence="2">
    <location>
        <begin position="1"/>
        <end position="25"/>
    </location>
</feature>
<organism evidence="4 5">
    <name type="scientific">Lingula anatina</name>
    <name type="common">Brachiopod</name>
    <name type="synonym">Lingula unguis</name>
    <dbReference type="NCBI Taxonomy" id="7574"/>
    <lineage>
        <taxon>Eukaryota</taxon>
        <taxon>Metazoa</taxon>
        <taxon>Spiralia</taxon>
        <taxon>Lophotrochozoa</taxon>
        <taxon>Brachiopoda</taxon>
        <taxon>Linguliformea</taxon>
        <taxon>Lingulata</taxon>
        <taxon>Lingulida</taxon>
        <taxon>Linguloidea</taxon>
        <taxon>Lingulidae</taxon>
        <taxon>Lingula</taxon>
    </lineage>
</organism>